<protein>
    <submittedName>
        <fullName evidence="2">Uncharacterized protein</fullName>
    </submittedName>
</protein>
<accession>A0A940XMI5</accession>
<evidence type="ECO:0000256" key="1">
    <source>
        <dbReference type="SAM" id="MobiDB-lite"/>
    </source>
</evidence>
<feature type="compositionally biased region" description="Gly residues" evidence="1">
    <location>
        <begin position="464"/>
        <end position="476"/>
    </location>
</feature>
<reference evidence="2" key="1">
    <citation type="submission" date="2021-04" db="EMBL/GenBank/DDBJ databases">
        <title>Genome seq and assembly of Streptomyces sp. RG38.</title>
        <authorList>
            <person name="Chhetri G."/>
        </authorList>
    </citation>
    <scope>NUCLEOTIDE SEQUENCE</scope>
    <source>
        <strain evidence="2">RG38</strain>
    </source>
</reference>
<gene>
    <name evidence="2" type="ORF">J5Y05_13385</name>
</gene>
<dbReference type="RefSeq" id="WP_210871930.1">
    <property type="nucleotide sequence ID" value="NZ_JAGPNL010000003.1"/>
</dbReference>
<evidence type="ECO:0000313" key="3">
    <source>
        <dbReference type="Proteomes" id="UP000677875"/>
    </source>
</evidence>
<proteinExistence type="predicted"/>
<name>A0A940XMI5_9ACTN</name>
<feature type="region of interest" description="Disordered" evidence="1">
    <location>
        <begin position="38"/>
        <end position="100"/>
    </location>
</feature>
<dbReference type="AlphaFoldDB" id="A0A940XMI5"/>
<feature type="compositionally biased region" description="Low complexity" evidence="1">
    <location>
        <begin position="49"/>
        <end position="62"/>
    </location>
</feature>
<feature type="region of interest" description="Disordered" evidence="1">
    <location>
        <begin position="451"/>
        <end position="515"/>
    </location>
</feature>
<comment type="caution">
    <text evidence="2">The sequence shown here is derived from an EMBL/GenBank/DDBJ whole genome shotgun (WGS) entry which is preliminary data.</text>
</comment>
<evidence type="ECO:0000313" key="2">
    <source>
        <dbReference type="EMBL" id="MBQ0827495.1"/>
    </source>
</evidence>
<organism evidence="2 3">
    <name type="scientific">Streptomyces tagetis</name>
    <dbReference type="NCBI Taxonomy" id="2820809"/>
    <lineage>
        <taxon>Bacteria</taxon>
        <taxon>Bacillati</taxon>
        <taxon>Actinomycetota</taxon>
        <taxon>Actinomycetes</taxon>
        <taxon>Kitasatosporales</taxon>
        <taxon>Streptomycetaceae</taxon>
        <taxon>Streptomyces</taxon>
    </lineage>
</organism>
<dbReference type="EMBL" id="JAGPNL010000003">
    <property type="protein sequence ID" value="MBQ0827495.1"/>
    <property type="molecule type" value="Genomic_DNA"/>
</dbReference>
<feature type="compositionally biased region" description="Basic and acidic residues" evidence="1">
    <location>
        <begin position="74"/>
        <end position="83"/>
    </location>
</feature>
<sequence length="578" mass="61056">MRSSGPSKCGTSWQDRIDQLVKDTTDADAGVEVAFNAVVVDPTSPTAPPTASTARPRTTSRSTRPRTPRTSPRGSREARRSPPRDSPNWTVRSGDNGKSREFTQTLLSGLGASGTIELANRLSTLSHGGKDRGTFAALQKGLADSLATATKGPGSAFSEKFLADMRRAGVQKFDLDVAAQRVPVGVGHGQPVRGYQSLVTLMQAGDGYSGHFLKDLATDIRAVEDKKQGGDPDVWDLSGGFGGEDVGWFADDPLDGVLGIMAKDPGTATGYLDPGPDGKNDNLTYLLTERDWHHVDTTRWQGKVEVTGEDTFDQDVRTGPGLALAAGSTGDVAGADGTAFGRHTAAQARVMHGTVNLLDYGHIDGTFGEDRKEPRTGKADELPAREEYAALRGPLSQALADYSPDVVEAINGDAPGGRAGKVGVYENGDDSQIQNSRSSLIRIMRGVSEADDIGGPLSQQLAGGSTGGRGGFGQGGVEPEQRRGAGRHRPLLRQVGRGTKSGPGDRQGRGRRGPAELCFRTADRVRSFAVPLNPRPRQGIDTHMATSARRKKTLLITAGALVSVSALVSAHMWTHGLP</sequence>
<dbReference type="Proteomes" id="UP000677875">
    <property type="component" value="Unassembled WGS sequence"/>
</dbReference>
<keyword evidence="3" id="KW-1185">Reference proteome</keyword>